<keyword evidence="8" id="KW-1185">Reference proteome</keyword>
<dbReference type="GO" id="GO:0016567">
    <property type="term" value="P:protein ubiquitination"/>
    <property type="evidence" value="ECO:0007669"/>
    <property type="project" value="UniProtKB-UniPathway"/>
</dbReference>
<keyword evidence="2 3" id="KW-0833">Ubl conjugation pathway</keyword>
<evidence type="ECO:0000259" key="6">
    <source>
        <dbReference type="Pfam" id="PF03931"/>
    </source>
</evidence>
<evidence type="ECO:0000256" key="2">
    <source>
        <dbReference type="ARBA" id="ARBA00022786"/>
    </source>
</evidence>
<feature type="region of interest" description="Disordered" evidence="4">
    <location>
        <begin position="1"/>
        <end position="41"/>
    </location>
</feature>
<feature type="compositionally biased region" description="Basic and acidic residues" evidence="4">
    <location>
        <begin position="32"/>
        <end position="41"/>
    </location>
</feature>
<evidence type="ECO:0000313" key="7">
    <source>
        <dbReference type="EMBL" id="PAV82286.1"/>
    </source>
</evidence>
<dbReference type="AlphaFoldDB" id="A0A2A2L7N5"/>
<dbReference type="InterPro" id="IPR016897">
    <property type="entry name" value="SKP1"/>
</dbReference>
<comment type="function">
    <text evidence="3">Probable essential component of SCF (SKP1-CUL1-F-box protein) E3 ubiquitin-protein ligase complexes, which mediate the ubiquitination and subsequent proteasomal degradation of target proteins. Regulates cell proliferation during embryonic and larval development.</text>
</comment>
<reference evidence="7 8" key="1">
    <citation type="journal article" date="2017" name="Curr. Biol.">
        <title>Genome architecture and evolution of a unichromosomal asexual nematode.</title>
        <authorList>
            <person name="Fradin H."/>
            <person name="Zegar C."/>
            <person name="Gutwein M."/>
            <person name="Lucas J."/>
            <person name="Kovtun M."/>
            <person name="Corcoran D."/>
            <person name="Baugh L.R."/>
            <person name="Kiontke K."/>
            <person name="Gunsalus K."/>
            <person name="Fitch D.H."/>
            <person name="Piano F."/>
        </authorList>
    </citation>
    <scope>NUCLEOTIDE SEQUENCE [LARGE SCALE GENOMIC DNA]</scope>
    <source>
        <strain evidence="7">PF1309</strain>
    </source>
</reference>
<accession>A0A2A2L7N5</accession>
<dbReference type="PANTHER" id="PTHR11165">
    <property type="entry name" value="SKP1"/>
    <property type="match status" value="1"/>
</dbReference>
<evidence type="ECO:0000256" key="1">
    <source>
        <dbReference type="ARBA" id="ARBA00009993"/>
    </source>
</evidence>
<dbReference type="InterPro" id="IPR011333">
    <property type="entry name" value="SKP1/BTB/POZ_sf"/>
</dbReference>
<name>A0A2A2L7N5_9BILA</name>
<evidence type="ECO:0000256" key="4">
    <source>
        <dbReference type="SAM" id="MobiDB-lite"/>
    </source>
</evidence>
<evidence type="ECO:0000256" key="3">
    <source>
        <dbReference type="PIRNR" id="PIRNR028729"/>
    </source>
</evidence>
<dbReference type="InterPro" id="IPR016072">
    <property type="entry name" value="Skp1_comp_dimer"/>
</dbReference>
<comment type="similarity">
    <text evidence="1 3">Belongs to the SKP1 family.</text>
</comment>
<dbReference type="OrthoDB" id="5783575at2759"/>
<dbReference type="STRING" id="2018661.A0A2A2L7N5"/>
<dbReference type="Proteomes" id="UP000218231">
    <property type="component" value="Unassembled WGS sequence"/>
</dbReference>
<feature type="compositionally biased region" description="Polar residues" evidence="4">
    <location>
        <begin position="16"/>
        <end position="31"/>
    </location>
</feature>
<comment type="pathway">
    <text evidence="3">Protein modification; protein ubiquitination.</text>
</comment>
<dbReference type="UniPathway" id="UPA00143"/>
<dbReference type="InterPro" id="IPR001232">
    <property type="entry name" value="SKP1-like"/>
</dbReference>
<dbReference type="Pfam" id="PF03931">
    <property type="entry name" value="Skp1_POZ"/>
    <property type="match status" value="1"/>
</dbReference>
<dbReference type="GO" id="GO:0006511">
    <property type="term" value="P:ubiquitin-dependent protein catabolic process"/>
    <property type="evidence" value="ECO:0007669"/>
    <property type="project" value="InterPro"/>
</dbReference>
<protein>
    <recommendedName>
        <fullName evidence="3">Skp1-related protein</fullName>
    </recommendedName>
</protein>
<dbReference type="SUPFAM" id="SSF81382">
    <property type="entry name" value="Skp1 dimerisation domain-like"/>
    <property type="match status" value="1"/>
</dbReference>
<dbReference type="EMBL" id="LIAE01007071">
    <property type="protein sequence ID" value="PAV82286.1"/>
    <property type="molecule type" value="Genomic_DNA"/>
</dbReference>
<evidence type="ECO:0000313" key="8">
    <source>
        <dbReference type="Proteomes" id="UP000218231"/>
    </source>
</evidence>
<dbReference type="PIRSF" id="PIRSF028729">
    <property type="entry name" value="E3_ubiquit_lig_SCF_Skp"/>
    <property type="match status" value="1"/>
</dbReference>
<evidence type="ECO:0000259" key="5">
    <source>
        <dbReference type="Pfam" id="PF01466"/>
    </source>
</evidence>
<organism evidence="7 8">
    <name type="scientific">Diploscapter pachys</name>
    <dbReference type="NCBI Taxonomy" id="2018661"/>
    <lineage>
        <taxon>Eukaryota</taxon>
        <taxon>Metazoa</taxon>
        <taxon>Ecdysozoa</taxon>
        <taxon>Nematoda</taxon>
        <taxon>Chromadorea</taxon>
        <taxon>Rhabditida</taxon>
        <taxon>Rhabditina</taxon>
        <taxon>Rhabditomorpha</taxon>
        <taxon>Rhabditoidea</taxon>
        <taxon>Rhabditidae</taxon>
        <taxon>Diploscapter</taxon>
    </lineage>
</organism>
<feature type="domain" description="SKP1 component POZ" evidence="6">
    <location>
        <begin position="39"/>
        <end position="102"/>
    </location>
</feature>
<dbReference type="Gene3D" id="3.30.710.10">
    <property type="entry name" value="Potassium Channel Kv1.1, Chain A"/>
    <property type="match status" value="1"/>
</dbReference>
<dbReference type="Pfam" id="PF01466">
    <property type="entry name" value="Skp1"/>
    <property type="match status" value="1"/>
</dbReference>
<sequence>MSSDEVSPLIQKDDAMQQQTETDAGSSSTPESSDKTETVRLKSSDDKIFEISVKAAFRSSLLKDMIEMLGNDPSGLDAPIPMVNVDAVNLEKITQFLTRHENTELYKDPPPGPIAVPGAELSAIAALTDDEIVDLLLATNYMGVNQFRDFICQHIANLIKGKTPEEVRARFNLENDFTPEQEKHIREVDVWADKLPDE</sequence>
<dbReference type="InterPro" id="IPR036296">
    <property type="entry name" value="SKP1-like_dim_sf"/>
</dbReference>
<feature type="domain" description="SKP1 component dimerisation" evidence="5">
    <location>
        <begin position="149"/>
        <end position="192"/>
    </location>
</feature>
<gene>
    <name evidence="7" type="ORF">WR25_03181</name>
</gene>
<dbReference type="InterPro" id="IPR016073">
    <property type="entry name" value="Skp1_comp_POZ"/>
</dbReference>
<dbReference type="SMART" id="SM00512">
    <property type="entry name" value="Skp1"/>
    <property type="match status" value="1"/>
</dbReference>
<comment type="caution">
    <text evidence="7">The sequence shown here is derived from an EMBL/GenBank/DDBJ whole genome shotgun (WGS) entry which is preliminary data.</text>
</comment>
<proteinExistence type="inferred from homology"/>
<dbReference type="SUPFAM" id="SSF54695">
    <property type="entry name" value="POZ domain"/>
    <property type="match status" value="1"/>
</dbReference>